<dbReference type="GO" id="GO:0003995">
    <property type="term" value="F:acyl-CoA dehydrogenase activity"/>
    <property type="evidence" value="ECO:0007669"/>
    <property type="project" value="InterPro"/>
</dbReference>
<gene>
    <name evidence="2" type="ORF">METZ01_LOCUS208145</name>
</gene>
<dbReference type="EMBL" id="UINC01046813">
    <property type="protein sequence ID" value="SVB55291.1"/>
    <property type="molecule type" value="Genomic_DNA"/>
</dbReference>
<sequence length="310" mass="33335">MDTGVELCLPDVTTVWISELADVLLATRKDLLERTPTEIAAILGRVGECFLKMDHPLRREALELLPPTSGLSPQMARAVLDGMAADWTEDRLARLLQEELVDPGVLNTFLPREGREVMAVGPKLTVQIVAGTVPGVGVGALIRSLLVRSPTLLKPGRGDLVLPVLFARALREVDPALADTLAVVYWQGGNQGAVGSALEKAEVVTVYGSDETVSDLRARTPVTARFVGYHHRVSVGVVGREAYTDAEVEQVADEVARSIAFFDQRGCVSPQAVFAEQGGACLPREFARALAVALDRLEAILPGGYLQVHE</sequence>
<dbReference type="Pfam" id="PF05893">
    <property type="entry name" value="LuxC"/>
    <property type="match status" value="1"/>
</dbReference>
<dbReference type="AlphaFoldDB" id="A0A382EZI2"/>
<keyword evidence="1" id="KW-0521">NADP</keyword>
<organism evidence="2">
    <name type="scientific">marine metagenome</name>
    <dbReference type="NCBI Taxonomy" id="408172"/>
    <lineage>
        <taxon>unclassified sequences</taxon>
        <taxon>metagenomes</taxon>
        <taxon>ecological metagenomes</taxon>
    </lineage>
</organism>
<evidence type="ECO:0008006" key="3">
    <source>
        <dbReference type="Google" id="ProtNLM"/>
    </source>
</evidence>
<name>A0A382EZI2_9ZZZZ</name>
<feature type="non-terminal residue" evidence="2">
    <location>
        <position position="310"/>
    </location>
</feature>
<accession>A0A382EZI2</accession>
<dbReference type="SUPFAM" id="SSF53720">
    <property type="entry name" value="ALDH-like"/>
    <property type="match status" value="1"/>
</dbReference>
<proteinExistence type="predicted"/>
<evidence type="ECO:0000313" key="2">
    <source>
        <dbReference type="EMBL" id="SVB55291.1"/>
    </source>
</evidence>
<reference evidence="2" key="1">
    <citation type="submission" date="2018-05" db="EMBL/GenBank/DDBJ databases">
        <authorList>
            <person name="Lanie J.A."/>
            <person name="Ng W.-L."/>
            <person name="Kazmierczak K.M."/>
            <person name="Andrzejewski T.M."/>
            <person name="Davidsen T.M."/>
            <person name="Wayne K.J."/>
            <person name="Tettelin H."/>
            <person name="Glass J.I."/>
            <person name="Rusch D."/>
            <person name="Podicherti R."/>
            <person name="Tsui H.-C.T."/>
            <person name="Winkler M.E."/>
        </authorList>
    </citation>
    <scope>NUCLEOTIDE SEQUENCE</scope>
</reference>
<dbReference type="GO" id="GO:0008218">
    <property type="term" value="P:bioluminescence"/>
    <property type="evidence" value="ECO:0007669"/>
    <property type="project" value="InterPro"/>
</dbReference>
<dbReference type="InterPro" id="IPR016161">
    <property type="entry name" value="Ald_DH/histidinol_DH"/>
</dbReference>
<protein>
    <recommendedName>
        <fullName evidence="3">Long-chain-fatty-acyl-CoA reductase</fullName>
    </recommendedName>
</protein>
<evidence type="ECO:0000256" key="1">
    <source>
        <dbReference type="ARBA" id="ARBA00022857"/>
    </source>
</evidence>
<dbReference type="InterPro" id="IPR008670">
    <property type="entry name" value="CoA_reduct_LuxC"/>
</dbReference>